<evidence type="ECO:0000259" key="1">
    <source>
        <dbReference type="Pfam" id="PF16011"/>
    </source>
</evidence>
<name>A0ABP7YXZ3_9SPHI</name>
<dbReference type="Proteomes" id="UP001500101">
    <property type="component" value="Unassembled WGS sequence"/>
</dbReference>
<comment type="caution">
    <text evidence="2">The sequence shown here is derived from an EMBL/GenBank/DDBJ whole genome shotgun (WGS) entry which is preliminary data.</text>
</comment>
<dbReference type="SUPFAM" id="SSF49344">
    <property type="entry name" value="CBD9-like"/>
    <property type="match status" value="1"/>
</dbReference>
<feature type="domain" description="Carbohydrate-binding" evidence="1">
    <location>
        <begin position="24"/>
        <end position="211"/>
    </location>
</feature>
<dbReference type="Gene3D" id="2.60.40.1190">
    <property type="match status" value="1"/>
</dbReference>
<dbReference type="InterPro" id="IPR010502">
    <property type="entry name" value="Carb-bd_dom_fam9"/>
</dbReference>
<evidence type="ECO:0000313" key="3">
    <source>
        <dbReference type="Proteomes" id="UP001500101"/>
    </source>
</evidence>
<accession>A0ABP7YXZ3</accession>
<dbReference type="EMBL" id="BAAAZI010000009">
    <property type="protein sequence ID" value="GAA4141872.1"/>
    <property type="molecule type" value="Genomic_DNA"/>
</dbReference>
<proteinExistence type="predicted"/>
<keyword evidence="3" id="KW-1185">Reference proteome</keyword>
<gene>
    <name evidence="2" type="ORF">GCM10022216_22270</name>
</gene>
<sequence>MKHLEVSEINANHIQLDYHSMASMLEDQAWHGIDEVSWKAEFPYVPKVRFQIAYSSSHIFVHYDVEEEFVKAANIRPNESVWEDSCVEFFISFDQKKNYYNAEFNVLGTGLIGYGPAIKEERSRLENSEILKVDTFTQVRTLNGVKTWQLILAIPVEIFGLELNALKGTSAYANFYKCGDSLPRPHFISWNFIDNPTPNFHLPNYFGKINFR</sequence>
<protein>
    <submittedName>
        <fullName evidence="2">Carbohydrate-binding family 9-like protein</fullName>
    </submittedName>
</protein>
<reference evidence="3" key="1">
    <citation type="journal article" date="2019" name="Int. J. Syst. Evol. Microbiol.">
        <title>The Global Catalogue of Microorganisms (GCM) 10K type strain sequencing project: providing services to taxonomists for standard genome sequencing and annotation.</title>
        <authorList>
            <consortium name="The Broad Institute Genomics Platform"/>
            <consortium name="The Broad Institute Genome Sequencing Center for Infectious Disease"/>
            <person name="Wu L."/>
            <person name="Ma J."/>
        </authorList>
    </citation>
    <scope>NUCLEOTIDE SEQUENCE [LARGE SCALE GENOMIC DNA]</scope>
    <source>
        <strain evidence="3">JCM 16704</strain>
    </source>
</reference>
<dbReference type="CDD" id="cd09620">
    <property type="entry name" value="CBM9_like_3"/>
    <property type="match status" value="1"/>
</dbReference>
<evidence type="ECO:0000313" key="2">
    <source>
        <dbReference type="EMBL" id="GAA4141872.1"/>
    </source>
</evidence>
<dbReference type="RefSeq" id="WP_344674797.1">
    <property type="nucleotide sequence ID" value="NZ_BAAAZI010000009.1"/>
</dbReference>
<dbReference type="Pfam" id="PF16011">
    <property type="entry name" value="CBM9_2"/>
    <property type="match status" value="1"/>
</dbReference>
<organism evidence="2 3">
    <name type="scientific">Sphingobacterium kyonggiense</name>
    <dbReference type="NCBI Taxonomy" id="714075"/>
    <lineage>
        <taxon>Bacteria</taxon>
        <taxon>Pseudomonadati</taxon>
        <taxon>Bacteroidota</taxon>
        <taxon>Sphingobacteriia</taxon>
        <taxon>Sphingobacteriales</taxon>
        <taxon>Sphingobacteriaceae</taxon>
        <taxon>Sphingobacterium</taxon>
    </lineage>
</organism>